<evidence type="ECO:0000256" key="1">
    <source>
        <dbReference type="SAM" id="Phobius"/>
    </source>
</evidence>
<dbReference type="Proteomes" id="UP000659654">
    <property type="component" value="Unassembled WGS sequence"/>
</dbReference>
<dbReference type="SMR" id="A0A1I7S5I9"/>
<proteinExistence type="predicted"/>
<dbReference type="AlphaFoldDB" id="A0A1I7S5I9"/>
<name>A0A1I7S5I9_BURXY</name>
<reference evidence="2" key="2">
    <citation type="submission" date="2020-09" db="EMBL/GenBank/DDBJ databases">
        <authorList>
            <person name="Kikuchi T."/>
        </authorList>
    </citation>
    <scope>NUCLEOTIDE SEQUENCE</scope>
    <source>
        <strain evidence="2">Ka4C1</strain>
    </source>
</reference>
<evidence type="ECO:0000313" key="5">
    <source>
        <dbReference type="WBParaSite" id="BXY_0827400.1"/>
    </source>
</evidence>
<accession>A0A1I7S5I9</accession>
<keyword evidence="1" id="KW-0472">Membrane</keyword>
<evidence type="ECO:0000313" key="3">
    <source>
        <dbReference type="Proteomes" id="UP000095284"/>
    </source>
</evidence>
<dbReference type="Proteomes" id="UP000095284">
    <property type="component" value="Unplaced"/>
</dbReference>
<protein>
    <submittedName>
        <fullName evidence="2">(pine wood nematode) hypothetical protein</fullName>
    </submittedName>
</protein>
<gene>
    <name evidence="2" type="ORF">BXYJ_LOCUS12481</name>
</gene>
<reference evidence="5" key="1">
    <citation type="submission" date="2016-11" db="UniProtKB">
        <authorList>
            <consortium name="WormBaseParasite"/>
        </authorList>
    </citation>
    <scope>IDENTIFICATION</scope>
</reference>
<keyword evidence="1" id="KW-1133">Transmembrane helix</keyword>
<keyword evidence="1" id="KW-0812">Transmembrane</keyword>
<feature type="transmembrane region" description="Helical" evidence="1">
    <location>
        <begin position="28"/>
        <end position="47"/>
    </location>
</feature>
<dbReference type="EMBL" id="CAJFCV020000005">
    <property type="protein sequence ID" value="CAG9124757.1"/>
    <property type="molecule type" value="Genomic_DNA"/>
</dbReference>
<dbReference type="Proteomes" id="UP000582659">
    <property type="component" value="Unassembled WGS sequence"/>
</dbReference>
<evidence type="ECO:0000313" key="4">
    <source>
        <dbReference type="Proteomes" id="UP000659654"/>
    </source>
</evidence>
<dbReference type="WBParaSite" id="BXY_0827400.1">
    <property type="protein sequence ID" value="BXY_0827400.1"/>
    <property type="gene ID" value="BXY_0827400"/>
</dbReference>
<organism evidence="3 5">
    <name type="scientific">Bursaphelenchus xylophilus</name>
    <name type="common">Pinewood nematode worm</name>
    <name type="synonym">Aphelenchoides xylophilus</name>
    <dbReference type="NCBI Taxonomy" id="6326"/>
    <lineage>
        <taxon>Eukaryota</taxon>
        <taxon>Metazoa</taxon>
        <taxon>Ecdysozoa</taxon>
        <taxon>Nematoda</taxon>
        <taxon>Chromadorea</taxon>
        <taxon>Rhabditida</taxon>
        <taxon>Tylenchina</taxon>
        <taxon>Tylenchomorpha</taxon>
        <taxon>Aphelenchoidea</taxon>
        <taxon>Aphelenchoididae</taxon>
        <taxon>Bursaphelenchus</taxon>
    </lineage>
</organism>
<sequence>MVYCAHQTFNKFHELKARMSSTTLQFNFRFNSLMVYMGAFPFCASFIPPLLTALNRYVLQLPRRYNAIAVSIFNSLMPLASALLIFHFLPCYRRKFVTLLKEFLSGREDKTNDKVFSMSQRESKS</sequence>
<dbReference type="EMBL" id="CAJFDI010000005">
    <property type="protein sequence ID" value="CAD5232390.1"/>
    <property type="molecule type" value="Genomic_DNA"/>
</dbReference>
<feature type="transmembrane region" description="Helical" evidence="1">
    <location>
        <begin position="67"/>
        <end position="89"/>
    </location>
</feature>
<evidence type="ECO:0000313" key="2">
    <source>
        <dbReference type="EMBL" id="CAD5232390.1"/>
    </source>
</evidence>
<keyword evidence="4" id="KW-1185">Reference proteome</keyword>